<dbReference type="Proteomes" id="UP000295212">
    <property type="component" value="Unassembled WGS sequence"/>
</dbReference>
<comment type="caution">
    <text evidence="2">The sequence shown here is derived from an EMBL/GenBank/DDBJ whole genome shotgun (WGS) entry which is preliminary data.</text>
</comment>
<feature type="chain" id="PRO_5020723624" evidence="1">
    <location>
        <begin position="32"/>
        <end position="121"/>
    </location>
</feature>
<accession>A0A4R6ZC58</accession>
<dbReference type="AlphaFoldDB" id="A0A4R6ZC58"/>
<evidence type="ECO:0000313" key="2">
    <source>
        <dbReference type="EMBL" id="TDR49588.1"/>
    </source>
</evidence>
<feature type="signal peptide" evidence="1">
    <location>
        <begin position="1"/>
        <end position="31"/>
    </location>
</feature>
<name>A0A4R6ZC58_9GAMM</name>
<reference evidence="2 3" key="1">
    <citation type="submission" date="2019-03" db="EMBL/GenBank/DDBJ databases">
        <title>Genomic Encyclopedia of Type Strains, Phase III (KMG-III): the genomes of soil and plant-associated and newly described type strains.</title>
        <authorList>
            <person name="Whitman W."/>
        </authorList>
    </citation>
    <scope>NUCLEOTIDE SEQUENCE [LARGE SCALE GENOMIC DNA]</scope>
    <source>
        <strain evidence="2 3">CECT 5797</strain>
    </source>
</reference>
<dbReference type="RefSeq" id="WP_208108549.1">
    <property type="nucleotide sequence ID" value="NZ_SNZJ01000031.1"/>
</dbReference>
<dbReference type="EMBL" id="SNZJ01000031">
    <property type="protein sequence ID" value="TDR49588.1"/>
    <property type="molecule type" value="Genomic_DNA"/>
</dbReference>
<sequence>MDNITFRWGAAPLATLALFTMALLAAPQAQANDYPTDTRVDYVLGCMAANGQDHLTMQKCSCSIDVIAELMPHEEYEAVRTVMGMQDQPGELGMLFRTERSMQEDLNHFRSVQAEADLRCF</sequence>
<keyword evidence="1" id="KW-0732">Signal</keyword>
<protein>
    <submittedName>
        <fullName evidence="2">Uncharacterized protein</fullName>
    </submittedName>
</protein>
<gene>
    <name evidence="2" type="ORF">DFP85_1312</name>
</gene>
<evidence type="ECO:0000313" key="3">
    <source>
        <dbReference type="Proteomes" id="UP000295212"/>
    </source>
</evidence>
<organism evidence="2 3">
    <name type="scientific">Halomonas ventosae</name>
    <dbReference type="NCBI Taxonomy" id="229007"/>
    <lineage>
        <taxon>Bacteria</taxon>
        <taxon>Pseudomonadati</taxon>
        <taxon>Pseudomonadota</taxon>
        <taxon>Gammaproteobacteria</taxon>
        <taxon>Oceanospirillales</taxon>
        <taxon>Halomonadaceae</taxon>
        <taxon>Halomonas</taxon>
    </lineage>
</organism>
<evidence type="ECO:0000256" key="1">
    <source>
        <dbReference type="SAM" id="SignalP"/>
    </source>
</evidence>
<proteinExistence type="predicted"/>